<dbReference type="Proteomes" id="UP000019335">
    <property type="component" value="Chromosome 13"/>
</dbReference>
<keyword evidence="2" id="KW-0812">Transmembrane</keyword>
<feature type="transmembrane region" description="Helical" evidence="2">
    <location>
        <begin position="381"/>
        <end position="400"/>
    </location>
</feature>
<keyword evidence="4" id="KW-1185">Reference proteome</keyword>
<evidence type="ECO:0000256" key="2">
    <source>
        <dbReference type="SAM" id="Phobius"/>
    </source>
</evidence>
<reference evidence="3 4" key="1">
    <citation type="journal article" date="2014" name="Mol. Plant">
        <title>Chromosome Scale Genome Assembly and Transcriptome Profiling of Nannochloropsis gaditana in Nitrogen Depletion.</title>
        <authorList>
            <person name="Corteggiani Carpinelli E."/>
            <person name="Telatin A."/>
            <person name="Vitulo N."/>
            <person name="Forcato C."/>
            <person name="D'Angelo M."/>
            <person name="Schiavon R."/>
            <person name="Vezzi A."/>
            <person name="Giacometti G.M."/>
            <person name="Morosinotto T."/>
            <person name="Valle G."/>
        </authorList>
    </citation>
    <scope>NUCLEOTIDE SEQUENCE [LARGE SCALE GENOMIC DNA]</scope>
    <source>
        <strain evidence="3 4">B-31</strain>
    </source>
</reference>
<comment type="caution">
    <text evidence="3">The sequence shown here is derived from an EMBL/GenBank/DDBJ whole genome shotgun (WGS) entry which is preliminary data.</text>
</comment>
<feature type="transmembrane region" description="Helical" evidence="2">
    <location>
        <begin position="439"/>
        <end position="459"/>
    </location>
</feature>
<feature type="transmembrane region" description="Helical" evidence="2">
    <location>
        <begin position="29"/>
        <end position="48"/>
    </location>
</feature>
<feature type="transmembrane region" description="Helical" evidence="2">
    <location>
        <begin position="412"/>
        <end position="432"/>
    </location>
</feature>
<organism evidence="3 4">
    <name type="scientific">Nannochloropsis gaditana</name>
    <dbReference type="NCBI Taxonomy" id="72520"/>
    <lineage>
        <taxon>Eukaryota</taxon>
        <taxon>Sar</taxon>
        <taxon>Stramenopiles</taxon>
        <taxon>Ochrophyta</taxon>
        <taxon>Eustigmatophyceae</taxon>
        <taxon>Eustigmatales</taxon>
        <taxon>Monodopsidaceae</taxon>
        <taxon>Nannochloropsis</taxon>
    </lineage>
</organism>
<keyword evidence="2" id="KW-0472">Membrane</keyword>
<evidence type="ECO:0000256" key="1">
    <source>
        <dbReference type="SAM" id="MobiDB-lite"/>
    </source>
</evidence>
<protein>
    <submittedName>
        <fullName evidence="3">Uncharacterized protein</fullName>
    </submittedName>
</protein>
<evidence type="ECO:0000313" key="4">
    <source>
        <dbReference type="Proteomes" id="UP000019335"/>
    </source>
</evidence>
<sequence>MASSSSSIEAGNGGKEQQLRPSRFTKKTAVLALVGGTLIVGAVFGGVFGSRAVEKKRRVPIKVEDVTYAMVTEGFMNAAVVPVPQNILQKANTSSASSPALTTLATGDKAPAGNPLQGETSIFSFDYWFGDQGIAGIPMFDPMPLVLPPEATTIPSWVSAAQFRNTEGRVLCYASTGKEVIEMVSGDESPCEVIVLTNDRFTPYSIDKIMNVTKPKIIIGRPIYAPMLNCTNQIPRLFEVYPGGQLETRSVILVRGFGRNVGLNGNEINLTIGTIIRVQVGGQFMATGCMFRERNNTFPNFLDEVRRKLETPTARNRQFGQMTLVLGGNLVLLGCRSLRFRPFGNGVLNTMVIGRDINVVAGTATLIGHCSGSSSLWSTNYFMTGALATVMGGVLTFIGGNNIGANLLQVQGGTMVNFGTFAGVLVTVGYGYTTVKGLLFRSIAGQFGTIAGVSVQIAFVRGSADGVRFVAGAGHTHATFTGVNNRQTGVETGYMISGCLFGVGGSNYVGAGSSFFQAIPKASSAVTDSKSGVGLTSYYGAGSSTNSYVPGFSAILARFNTGIGTDFFMGAGWHNNINCTRFSYQLANSFIGLGNQGYVGFGGAAFIRSYSASARVYQYKYPTIYTFTVAGTGVGSSGTKGQNLVLTKGGITRYIHNKTTNTVTKISTPHVQKTLAPTRAPGGRRRRTVARKRAVQTEDLKNIPPTMGSWLKNIVDATGGLDPGLQNKIVMLQTTILERKVKLPPHPKHFRDRRLKERSGGYAKILADGLVDFEGSEAVETPGLISANNSDCFLCNVGPGNTADHIGGPGACEVKDVCGDSNNPAEIYARAQESTTTNILPPALDKSLGNVDEDGNPILSDTWILWHEMVVYCHSTDPETEDSSITRGCLTEQYIKDVIRGYILLDNVKNEYQMAVSESGVHASADAFPDPTLDDLKVAVSPEWNPECQGWTKYDIRMVANDPEVEQHILDIFEGFVEDPSDLETTIIENADPSAELQPCAIRITEKGEQRYPSINSMPAFKPSRRLMIGPDVVIADGVSIEPVKFLYPGETYVVYLQNFPKGATIEVMLMDGLVQTGPVVATLDSFAGDGIAEVSWTVPRDIIVNDGKYYLKAQIKNLAAFFTYSQVFYFDDGYSN</sequence>
<name>W7TEK6_9STRA</name>
<dbReference type="EMBL" id="AZIL01001178">
    <property type="protein sequence ID" value="EWM24617.1"/>
    <property type="molecule type" value="Genomic_DNA"/>
</dbReference>
<feature type="region of interest" description="Disordered" evidence="1">
    <location>
        <begin position="1"/>
        <end position="21"/>
    </location>
</feature>
<proteinExistence type="predicted"/>
<keyword evidence="2" id="KW-1133">Transmembrane helix</keyword>
<dbReference type="OrthoDB" id="185987at2759"/>
<accession>W7TEK6</accession>
<evidence type="ECO:0000313" key="3">
    <source>
        <dbReference type="EMBL" id="EWM24617.1"/>
    </source>
</evidence>
<gene>
    <name evidence="3" type="ORF">Naga_100926g1</name>
</gene>
<dbReference type="AlphaFoldDB" id="W7TEK6"/>